<protein>
    <submittedName>
        <fullName evidence="1">Uncharacterized protein</fullName>
    </submittedName>
</protein>
<name>A0ABV4T662_9EURY</name>
<dbReference type="EMBL" id="JARRIG010000007">
    <property type="protein sequence ID" value="MFA4805206.1"/>
    <property type="molecule type" value="Genomic_DNA"/>
</dbReference>
<dbReference type="RefSeq" id="WP_372824638.1">
    <property type="nucleotide sequence ID" value="NZ_JARRIG010000007.1"/>
</dbReference>
<comment type="caution">
    <text evidence="1">The sequence shown here is derived from an EMBL/GenBank/DDBJ whole genome shotgun (WGS) entry which is preliminary data.</text>
</comment>
<proteinExistence type="predicted"/>
<gene>
    <name evidence="1" type="ORF">P8X34_10760</name>
</gene>
<dbReference type="Proteomes" id="UP001571980">
    <property type="component" value="Unassembled WGS sequence"/>
</dbReference>
<evidence type="ECO:0000313" key="2">
    <source>
        <dbReference type="Proteomes" id="UP001571980"/>
    </source>
</evidence>
<accession>A0ABV4T662</accession>
<organism evidence="1 2">
    <name type="scientific">Pyrococcus kukulkanii</name>
    <dbReference type="NCBI Taxonomy" id="1609559"/>
    <lineage>
        <taxon>Archaea</taxon>
        <taxon>Methanobacteriati</taxon>
        <taxon>Methanobacteriota</taxon>
        <taxon>Thermococci</taxon>
        <taxon>Thermococcales</taxon>
        <taxon>Thermococcaceae</taxon>
        <taxon>Pyrococcus</taxon>
    </lineage>
</organism>
<keyword evidence="2" id="KW-1185">Reference proteome</keyword>
<sequence>MSGGLSVSFSEYETAKRLHTYHSTLSQLIDAGILEKVYIVDGKDDITIKGVPSNRVKNSLPYKWAPLVLMIDKLSTTKTTALVIEAVRLIKILEKDGVKVLNGPPLRDVAGAVEFLKMTTDLLEAHNITEQIIKEIAKLKIKTPPTWVKSVELPNGKKITVKKSTIASGLYRVEVEETLKEKIVSRRTYIVIDRETAQKARVKKRVFTLSQ</sequence>
<reference evidence="1 2" key="1">
    <citation type="submission" date="2023-03" db="EMBL/GenBank/DDBJ databases">
        <title>Speciation in Pyrococcus: adaptation to high temperature as a mechanism.</title>
        <authorList>
            <person name="Gu J."/>
        </authorList>
    </citation>
    <scope>NUCLEOTIDE SEQUENCE [LARGE SCALE GENOMIC DNA]</scope>
    <source>
        <strain evidence="1 2">LMOA34</strain>
    </source>
</reference>
<evidence type="ECO:0000313" key="1">
    <source>
        <dbReference type="EMBL" id="MFA4805206.1"/>
    </source>
</evidence>